<evidence type="ECO:0000313" key="1">
    <source>
        <dbReference type="EMBL" id="MBA9002991.1"/>
    </source>
</evidence>
<accession>A0A7W3MW54</accession>
<proteinExistence type="predicted"/>
<dbReference type="EMBL" id="JACJII010000001">
    <property type="protein sequence ID" value="MBA9002991.1"/>
    <property type="molecule type" value="Genomic_DNA"/>
</dbReference>
<dbReference type="RefSeq" id="WP_182704883.1">
    <property type="nucleotide sequence ID" value="NZ_JACJII010000001.1"/>
</dbReference>
<protein>
    <submittedName>
        <fullName evidence="1">Class 3 adenylate cyclase</fullName>
    </submittedName>
</protein>
<dbReference type="Gene3D" id="3.30.70.1230">
    <property type="entry name" value="Nucleotide cyclase"/>
    <property type="match status" value="1"/>
</dbReference>
<dbReference type="SUPFAM" id="SSF55073">
    <property type="entry name" value="Nucleotide cyclase"/>
    <property type="match status" value="1"/>
</dbReference>
<comment type="caution">
    <text evidence="1">The sequence shown here is derived from an EMBL/GenBank/DDBJ whole genome shotgun (WGS) entry which is preliminary data.</text>
</comment>
<reference evidence="1 2" key="1">
    <citation type="submission" date="2020-08" db="EMBL/GenBank/DDBJ databases">
        <title>Sequencing the genomes of 1000 actinobacteria strains.</title>
        <authorList>
            <person name="Klenk H.-P."/>
        </authorList>
    </citation>
    <scope>NUCLEOTIDE SEQUENCE [LARGE SCALE GENOMIC DNA]</scope>
    <source>
        <strain evidence="1 2">DSM 45823</strain>
    </source>
</reference>
<organism evidence="1 2">
    <name type="scientific">Thermomonospora cellulosilytica</name>
    <dbReference type="NCBI Taxonomy" id="1411118"/>
    <lineage>
        <taxon>Bacteria</taxon>
        <taxon>Bacillati</taxon>
        <taxon>Actinomycetota</taxon>
        <taxon>Actinomycetes</taxon>
        <taxon>Streptosporangiales</taxon>
        <taxon>Thermomonosporaceae</taxon>
        <taxon>Thermomonospora</taxon>
    </lineage>
</organism>
<sequence length="241" mass="26333">MTEEEKFARHLLTSVDATGYGRRTDRGQARLQRGMLTVLGEAAEGAGLDRSTWDRQVAGDGELAVLPDDQPEPRVVDDYVRHLEAALRRYNRGVHGDQRLRLRLAIHYGPALRGAESYDGRGVVEVSRLCDSAPLRAALKETGADLAVIVSDRVFHDVVDGEHTSLSASDFRKVQVKVKEFATEAFLFVPGYDVHALDLVSGGPPEPHPARSAPMVQNNFYDHVDASGATFGVATSRTRTG</sequence>
<keyword evidence="2" id="KW-1185">Reference proteome</keyword>
<dbReference type="Proteomes" id="UP000539313">
    <property type="component" value="Unassembled WGS sequence"/>
</dbReference>
<name>A0A7W3MW54_9ACTN</name>
<dbReference type="AlphaFoldDB" id="A0A7W3MW54"/>
<gene>
    <name evidence="1" type="ORF">HNR21_001873</name>
</gene>
<dbReference type="InterPro" id="IPR029787">
    <property type="entry name" value="Nucleotide_cyclase"/>
</dbReference>
<evidence type="ECO:0000313" key="2">
    <source>
        <dbReference type="Proteomes" id="UP000539313"/>
    </source>
</evidence>